<evidence type="ECO:0000313" key="3">
    <source>
        <dbReference type="Proteomes" id="UP000577956"/>
    </source>
</evidence>
<evidence type="ECO:0000313" key="2">
    <source>
        <dbReference type="EMBL" id="NYD87040.1"/>
    </source>
</evidence>
<dbReference type="Proteomes" id="UP000577956">
    <property type="component" value="Unassembled WGS sequence"/>
</dbReference>
<gene>
    <name evidence="2" type="ORF">BKA21_002589</name>
    <name evidence="1" type="ORF">Col01nite_13330</name>
</gene>
<dbReference type="RefSeq" id="WP_140459510.1">
    <property type="nucleotide sequence ID" value="NZ_BAABFI010000008.1"/>
</dbReference>
<accession>A0A7Y9FGR4</accession>
<dbReference type="AlphaFoldDB" id="A0A7Y9FGR4"/>
<comment type="caution">
    <text evidence="2">The sequence shown here is derived from an EMBL/GenBank/DDBJ whole genome shotgun (WGS) entry which is preliminary data.</text>
</comment>
<keyword evidence="4" id="KW-1185">Reference proteome</keyword>
<name>A0A7Y9FGR4_9CELL</name>
<protein>
    <recommendedName>
        <fullName evidence="5">HicB family protein</fullName>
    </recommendedName>
</protein>
<reference evidence="2 3" key="1">
    <citation type="submission" date="2020-07" db="EMBL/GenBank/DDBJ databases">
        <title>Sequencing the genomes of 1000 actinobacteria strains.</title>
        <authorList>
            <person name="Klenk H.-P."/>
        </authorList>
    </citation>
    <scope>NUCLEOTIDE SEQUENCE [LARGE SCALE GENOMIC DNA]</scope>
    <source>
        <strain evidence="2 3">DSM 24482</strain>
    </source>
</reference>
<dbReference type="EMBL" id="BONN01000003">
    <property type="protein sequence ID" value="GIG32174.1"/>
    <property type="molecule type" value="Genomic_DNA"/>
</dbReference>
<proteinExistence type="predicted"/>
<sequence>MSEVYTATATRQGRWWIVSVPAVDGLTQALHLDDVAQAAAELVAVALDVPVEGVRVEVVTVPGDGR</sequence>
<evidence type="ECO:0000313" key="1">
    <source>
        <dbReference type="EMBL" id="GIG32174.1"/>
    </source>
</evidence>
<dbReference type="Proteomes" id="UP000618382">
    <property type="component" value="Unassembled WGS sequence"/>
</dbReference>
<organism evidence="2 3">
    <name type="scientific">Cellulomonas oligotrophica</name>
    <dbReference type="NCBI Taxonomy" id="931536"/>
    <lineage>
        <taxon>Bacteria</taxon>
        <taxon>Bacillati</taxon>
        <taxon>Actinomycetota</taxon>
        <taxon>Actinomycetes</taxon>
        <taxon>Micrococcales</taxon>
        <taxon>Cellulomonadaceae</taxon>
        <taxon>Cellulomonas</taxon>
    </lineage>
</organism>
<reference evidence="1 4" key="2">
    <citation type="submission" date="2021-01" db="EMBL/GenBank/DDBJ databases">
        <title>Whole genome shotgun sequence of Cellulomonas oligotrophica NBRC 109435.</title>
        <authorList>
            <person name="Komaki H."/>
            <person name="Tamura T."/>
        </authorList>
    </citation>
    <scope>NUCLEOTIDE SEQUENCE [LARGE SCALE GENOMIC DNA]</scope>
    <source>
        <strain evidence="1 4">NBRC 109435</strain>
    </source>
</reference>
<evidence type="ECO:0000313" key="4">
    <source>
        <dbReference type="Proteomes" id="UP000618382"/>
    </source>
</evidence>
<evidence type="ECO:0008006" key="5">
    <source>
        <dbReference type="Google" id="ProtNLM"/>
    </source>
</evidence>
<dbReference type="EMBL" id="JACCBK010000001">
    <property type="protein sequence ID" value="NYD87040.1"/>
    <property type="molecule type" value="Genomic_DNA"/>
</dbReference>